<feature type="disulfide bond" evidence="5">
    <location>
        <begin position="44"/>
        <end position="54"/>
    </location>
</feature>
<dbReference type="SMART" id="SM00181">
    <property type="entry name" value="EGF"/>
    <property type="match status" value="2"/>
</dbReference>
<dbReference type="SUPFAM" id="SSF57196">
    <property type="entry name" value="EGF/Laminin"/>
    <property type="match status" value="2"/>
</dbReference>
<evidence type="ECO:0000256" key="4">
    <source>
        <dbReference type="ARBA" id="ARBA00023157"/>
    </source>
</evidence>
<dbReference type="InterPro" id="IPR013032">
    <property type="entry name" value="EGF-like_CS"/>
</dbReference>
<protein>
    <recommendedName>
        <fullName evidence="6">EGF-like domain-containing protein</fullName>
    </recommendedName>
</protein>
<keyword evidence="8" id="KW-1185">Reference proteome</keyword>
<sequence>MLFICYVSAGVCDPVCMNGGKCVSPNVCDCPSGWRGKHCNKPVCLQKCLNGGECIGPNICECPEGWVGMLCQTLCN</sequence>
<evidence type="ECO:0000256" key="2">
    <source>
        <dbReference type="ARBA" id="ARBA00022729"/>
    </source>
</evidence>
<evidence type="ECO:0000256" key="1">
    <source>
        <dbReference type="ARBA" id="ARBA00022536"/>
    </source>
</evidence>
<reference evidence="7 8" key="1">
    <citation type="submission" date="2018-01" db="EMBL/GenBank/DDBJ databases">
        <title>Comparison of the Chinese Bamboo Partridge and Red Junglefowl genome sequences highlights the importance of demography in genome evolution.</title>
        <authorList>
            <person name="Tiley G.P."/>
            <person name="Kimball R.T."/>
            <person name="Braun E.L."/>
            <person name="Burleigh J.G."/>
        </authorList>
    </citation>
    <scope>NUCLEOTIDE SEQUENCE [LARGE SCALE GENOMIC DNA]</scope>
    <source>
        <strain evidence="7">RTK389</strain>
        <tissue evidence="7">Blood</tissue>
    </source>
</reference>
<feature type="disulfide bond" evidence="5">
    <location>
        <begin position="62"/>
        <end position="71"/>
    </location>
</feature>
<dbReference type="Proteomes" id="UP000237246">
    <property type="component" value="Unassembled WGS sequence"/>
</dbReference>
<dbReference type="Gene3D" id="2.10.25.10">
    <property type="entry name" value="Laminin"/>
    <property type="match status" value="2"/>
</dbReference>
<dbReference type="PROSITE" id="PS50026">
    <property type="entry name" value="EGF_3"/>
    <property type="match status" value="1"/>
</dbReference>
<dbReference type="InterPro" id="IPR000742">
    <property type="entry name" value="EGF"/>
</dbReference>
<dbReference type="OrthoDB" id="10045365at2759"/>
<dbReference type="PROSITE" id="PS00022">
    <property type="entry name" value="EGF_1"/>
    <property type="match status" value="1"/>
</dbReference>
<dbReference type="PANTHER" id="PTHR14949:SF52">
    <property type="entry name" value="VON WILLEBRAND FACTOR D AND EGF DOMAIN-CONTAINING PROTEIN"/>
    <property type="match status" value="1"/>
</dbReference>
<evidence type="ECO:0000256" key="5">
    <source>
        <dbReference type="PROSITE-ProRule" id="PRU00076"/>
    </source>
</evidence>
<name>A0A2P4TE63_BAMTH</name>
<feature type="domain" description="EGF-like" evidence="6">
    <location>
        <begin position="40"/>
        <end position="72"/>
    </location>
</feature>
<dbReference type="GO" id="GO:0005576">
    <property type="term" value="C:extracellular region"/>
    <property type="evidence" value="ECO:0007669"/>
    <property type="project" value="TreeGrafter"/>
</dbReference>
<keyword evidence="3" id="KW-0677">Repeat</keyword>
<proteinExistence type="predicted"/>
<comment type="caution">
    <text evidence="5">Lacks conserved residue(s) required for the propagation of feature annotation.</text>
</comment>
<dbReference type="PANTHER" id="PTHR14949">
    <property type="entry name" value="EGF-LIKE-DOMAIN, MULTIPLE 7, 8"/>
    <property type="match status" value="1"/>
</dbReference>
<evidence type="ECO:0000259" key="6">
    <source>
        <dbReference type="PROSITE" id="PS50026"/>
    </source>
</evidence>
<dbReference type="InterPro" id="IPR013111">
    <property type="entry name" value="EGF_extracell"/>
</dbReference>
<dbReference type="GO" id="GO:0009986">
    <property type="term" value="C:cell surface"/>
    <property type="evidence" value="ECO:0007669"/>
    <property type="project" value="TreeGrafter"/>
</dbReference>
<accession>A0A2P4TE63</accession>
<dbReference type="GO" id="GO:0005102">
    <property type="term" value="F:signaling receptor binding"/>
    <property type="evidence" value="ECO:0007669"/>
    <property type="project" value="TreeGrafter"/>
</dbReference>
<gene>
    <name evidence="7" type="ORF">CIB84_001585</name>
</gene>
<dbReference type="Pfam" id="PF07974">
    <property type="entry name" value="EGF_2"/>
    <property type="match status" value="1"/>
</dbReference>
<dbReference type="AlphaFoldDB" id="A0A2P4TE63"/>
<comment type="caution">
    <text evidence="7">The sequence shown here is derived from an EMBL/GenBank/DDBJ whole genome shotgun (WGS) entry which is preliminary data.</text>
</comment>
<evidence type="ECO:0000313" key="7">
    <source>
        <dbReference type="EMBL" id="POI34663.1"/>
    </source>
</evidence>
<keyword evidence="2" id="KW-0732">Signal</keyword>
<dbReference type="InterPro" id="IPR050969">
    <property type="entry name" value="Dev_Signal_Modulators"/>
</dbReference>
<organism evidence="7 8">
    <name type="scientific">Bambusicola thoracicus</name>
    <name type="common">Chinese bamboo-partridge</name>
    <name type="synonym">Perdix thoracica</name>
    <dbReference type="NCBI Taxonomy" id="9083"/>
    <lineage>
        <taxon>Eukaryota</taxon>
        <taxon>Metazoa</taxon>
        <taxon>Chordata</taxon>
        <taxon>Craniata</taxon>
        <taxon>Vertebrata</taxon>
        <taxon>Euteleostomi</taxon>
        <taxon>Archelosauria</taxon>
        <taxon>Archosauria</taxon>
        <taxon>Dinosauria</taxon>
        <taxon>Saurischia</taxon>
        <taxon>Theropoda</taxon>
        <taxon>Coelurosauria</taxon>
        <taxon>Aves</taxon>
        <taxon>Neognathae</taxon>
        <taxon>Galloanserae</taxon>
        <taxon>Galliformes</taxon>
        <taxon>Phasianidae</taxon>
        <taxon>Perdicinae</taxon>
        <taxon>Bambusicola</taxon>
    </lineage>
</organism>
<evidence type="ECO:0000313" key="8">
    <source>
        <dbReference type="Proteomes" id="UP000237246"/>
    </source>
</evidence>
<keyword evidence="4 5" id="KW-1015">Disulfide bond</keyword>
<dbReference type="Pfam" id="PF12661">
    <property type="entry name" value="hEGF"/>
    <property type="match status" value="1"/>
</dbReference>
<dbReference type="EMBL" id="PPHD01001427">
    <property type="protein sequence ID" value="POI34663.1"/>
    <property type="molecule type" value="Genomic_DNA"/>
</dbReference>
<keyword evidence="1 5" id="KW-0245">EGF-like domain</keyword>
<evidence type="ECO:0000256" key="3">
    <source>
        <dbReference type="ARBA" id="ARBA00022737"/>
    </source>
</evidence>